<evidence type="ECO:0000256" key="6">
    <source>
        <dbReference type="ARBA" id="ARBA00047561"/>
    </source>
</evidence>
<comment type="catalytic activity">
    <reaction evidence="6">
        <text>precorrin-2 + NAD(+) = sirohydrochlorin + NADH + 2 H(+)</text>
        <dbReference type="Rhea" id="RHEA:15613"/>
        <dbReference type="ChEBI" id="CHEBI:15378"/>
        <dbReference type="ChEBI" id="CHEBI:57540"/>
        <dbReference type="ChEBI" id="CHEBI:57945"/>
        <dbReference type="ChEBI" id="CHEBI:58351"/>
        <dbReference type="ChEBI" id="CHEBI:58827"/>
        <dbReference type="EC" id="1.3.1.76"/>
    </reaction>
</comment>
<proteinExistence type="predicted"/>
<keyword evidence="5" id="KW-0627">Porphyrin biosynthesis</keyword>
<dbReference type="EC" id="1.3.1.76" evidence="2"/>
<gene>
    <name evidence="7" type="ORF">K3177_07895</name>
</gene>
<dbReference type="InterPro" id="IPR036291">
    <property type="entry name" value="NAD(P)-bd_dom_sf"/>
</dbReference>
<keyword evidence="3" id="KW-0560">Oxidoreductase</keyword>
<name>A0ABS7JIE2_9SPHN</name>
<dbReference type="PANTHER" id="PTHR35330">
    <property type="entry name" value="SIROHEME BIOSYNTHESIS PROTEIN MET8"/>
    <property type="match status" value="1"/>
</dbReference>
<dbReference type="Gene3D" id="3.30.160.110">
    <property type="entry name" value="Siroheme synthase, domain 2"/>
    <property type="match status" value="1"/>
</dbReference>
<accession>A0ABS7JIE2</accession>
<comment type="caution">
    <text evidence="7">The sequence shown here is derived from an EMBL/GenBank/DDBJ whole genome shotgun (WGS) entry which is preliminary data.</text>
</comment>
<evidence type="ECO:0000256" key="1">
    <source>
        <dbReference type="ARBA" id="ARBA00005010"/>
    </source>
</evidence>
<comment type="pathway">
    <text evidence="1">Porphyrin-containing compound metabolism; siroheme biosynthesis; sirohydrochlorin from precorrin-2: step 1/1.</text>
</comment>
<dbReference type="SUPFAM" id="SSF75615">
    <property type="entry name" value="Siroheme synthase middle domains-like"/>
    <property type="match status" value="1"/>
</dbReference>
<dbReference type="PANTHER" id="PTHR35330:SF1">
    <property type="entry name" value="SIROHEME BIOSYNTHESIS PROTEIN MET8"/>
    <property type="match status" value="1"/>
</dbReference>
<evidence type="ECO:0000256" key="5">
    <source>
        <dbReference type="ARBA" id="ARBA00023244"/>
    </source>
</evidence>
<dbReference type="Gene3D" id="3.40.50.720">
    <property type="entry name" value="NAD(P)-binding Rossmann-like Domain"/>
    <property type="match status" value="2"/>
</dbReference>
<evidence type="ECO:0000256" key="2">
    <source>
        <dbReference type="ARBA" id="ARBA00012400"/>
    </source>
</evidence>
<dbReference type="SUPFAM" id="SSF51735">
    <property type="entry name" value="NAD(P)-binding Rossmann-fold domains"/>
    <property type="match status" value="1"/>
</dbReference>
<sequence length="256" mass="27518">MHSLPLFHRISGKRVVVVGVGDMADAKARLVERAGGIPCAETEAHHAQLAFVALEDKRTAESAARRLKQAGLLVNVADRPDLCDFTLPSVLDRDPVLVAVSTGGASAGLAKHLRLRLEAVLPQTLGTLATALFTARDRIRTRFPESNARRRAIDAALQEHGVLDPFEEASAASVENWLDGAQENASLQIVEFTIASDDPEDLTLRQARALGKADIILHDAHIPDTILARARADAVRKALPADPPAEGLTVILRRKG</sequence>
<dbReference type="InterPro" id="IPR006367">
    <property type="entry name" value="Sirohaem_synthase_N"/>
</dbReference>
<protein>
    <recommendedName>
        <fullName evidence="2">precorrin-2 dehydrogenase</fullName>
        <ecNumber evidence="2">1.3.1.76</ecNumber>
    </recommendedName>
</protein>
<dbReference type="SUPFAM" id="SSF53790">
    <property type="entry name" value="Tetrapyrrole methylase"/>
    <property type="match status" value="1"/>
</dbReference>
<dbReference type="InterPro" id="IPR028161">
    <property type="entry name" value="Met8-like"/>
</dbReference>
<reference evidence="7 8" key="1">
    <citation type="submission" date="2021-08" db="EMBL/GenBank/DDBJ databases">
        <title>Comparative Genomics Analysis of the Genus Qipengyuania Reveals Extensive Genetic Diversity and Metabolic Versatility, Including the Description of Fifteen Novel Species.</title>
        <authorList>
            <person name="Liu Y."/>
        </authorList>
    </citation>
    <scope>NUCLEOTIDE SEQUENCE [LARGE SCALE GENOMIC DNA]</scope>
    <source>
        <strain evidence="7 8">GH25</strain>
    </source>
</reference>
<organism evidence="7 8">
    <name type="scientific">Qipengyuania pacifica</name>
    <dbReference type="NCBI Taxonomy" id="2860199"/>
    <lineage>
        <taxon>Bacteria</taxon>
        <taxon>Pseudomonadati</taxon>
        <taxon>Pseudomonadota</taxon>
        <taxon>Alphaproteobacteria</taxon>
        <taxon>Sphingomonadales</taxon>
        <taxon>Erythrobacteraceae</taxon>
        <taxon>Qipengyuania</taxon>
    </lineage>
</organism>
<dbReference type="InterPro" id="IPR035996">
    <property type="entry name" value="4pyrrol_Methylase_sf"/>
</dbReference>
<dbReference type="InterPro" id="IPR014777">
    <property type="entry name" value="4pyrrole_Mease_sub1"/>
</dbReference>
<dbReference type="Pfam" id="PF13241">
    <property type="entry name" value="NAD_binding_7"/>
    <property type="match status" value="1"/>
</dbReference>
<evidence type="ECO:0000256" key="3">
    <source>
        <dbReference type="ARBA" id="ARBA00023002"/>
    </source>
</evidence>
<evidence type="ECO:0000256" key="4">
    <source>
        <dbReference type="ARBA" id="ARBA00023027"/>
    </source>
</evidence>
<evidence type="ECO:0000313" key="8">
    <source>
        <dbReference type="Proteomes" id="UP000776651"/>
    </source>
</evidence>
<dbReference type="Gene3D" id="3.40.1010.10">
    <property type="entry name" value="Cobalt-precorrin-4 Transmethylase, Domain 1"/>
    <property type="match status" value="1"/>
</dbReference>
<dbReference type="NCBIfam" id="TIGR01470">
    <property type="entry name" value="cysG_Nterm"/>
    <property type="match status" value="1"/>
</dbReference>
<dbReference type="Proteomes" id="UP000776651">
    <property type="component" value="Unassembled WGS sequence"/>
</dbReference>
<keyword evidence="4" id="KW-0520">NAD</keyword>
<keyword evidence="8" id="KW-1185">Reference proteome</keyword>
<evidence type="ECO:0000313" key="7">
    <source>
        <dbReference type="EMBL" id="MBX7488434.1"/>
    </source>
</evidence>
<dbReference type="EMBL" id="JAIGNQ010000002">
    <property type="protein sequence ID" value="MBX7488434.1"/>
    <property type="molecule type" value="Genomic_DNA"/>
</dbReference>